<sequence>MLFVLPEKIIFIPLTTPPDVTSITNCYVFFKIAATALSLRFRSLFSSKTRYD</sequence>
<organism evidence="1 2">
    <name type="scientific">Lacticaseibacillus paracasei subsp. paracasei</name>
    <dbReference type="NCBI Taxonomy" id="47714"/>
    <lineage>
        <taxon>Bacteria</taxon>
        <taxon>Bacillati</taxon>
        <taxon>Bacillota</taxon>
        <taxon>Bacilli</taxon>
        <taxon>Lactobacillales</taxon>
        <taxon>Lactobacillaceae</taxon>
        <taxon>Lacticaseibacillus</taxon>
    </lineage>
</organism>
<gene>
    <name evidence="1" type="ORF">LCAKO_1283</name>
</gene>
<reference evidence="1 2" key="1">
    <citation type="submission" date="2017-08" db="EMBL/GenBank/DDBJ databases">
        <title>Genome sequence, comparative genomics and functional analysis of the highly adhesive Lactobacillus paracasei Kobulty strain.</title>
        <authorList>
            <person name="Koryszewska-Baginska A."/>
            <person name="Grynberg M."/>
            <person name="Aleksandrzak-Piekarczyk T."/>
        </authorList>
    </citation>
    <scope>NUCLEOTIDE SEQUENCE [LARGE SCALE GENOMIC DNA]</scope>
    <source>
        <strain evidence="1 2">IBB3423</strain>
    </source>
</reference>
<name>A0AAP9HG96_LACPA</name>
<dbReference type="Proteomes" id="UP000423274">
    <property type="component" value="Chromosome"/>
</dbReference>
<accession>A0AAP9HG96</accession>
<dbReference type="EMBL" id="CP022954">
    <property type="protein sequence ID" value="QGV17813.1"/>
    <property type="molecule type" value="Genomic_DNA"/>
</dbReference>
<protein>
    <submittedName>
        <fullName evidence="1">Uncharacterized protein</fullName>
    </submittedName>
</protein>
<dbReference type="AlphaFoldDB" id="A0AAP9HG96"/>
<proteinExistence type="predicted"/>
<evidence type="ECO:0000313" key="2">
    <source>
        <dbReference type="Proteomes" id="UP000423274"/>
    </source>
</evidence>
<evidence type="ECO:0000313" key="1">
    <source>
        <dbReference type="EMBL" id="QGV17813.1"/>
    </source>
</evidence>